<dbReference type="PROSITE" id="PS50835">
    <property type="entry name" value="IG_LIKE"/>
    <property type="match status" value="1"/>
</dbReference>
<evidence type="ECO:0000256" key="3">
    <source>
        <dbReference type="SAM" id="SignalP"/>
    </source>
</evidence>
<proteinExistence type="predicted"/>
<accession>A0AAD7T126</accession>
<keyword evidence="6" id="KW-1185">Reference proteome</keyword>
<evidence type="ECO:0000256" key="1">
    <source>
        <dbReference type="SAM" id="MobiDB-lite"/>
    </source>
</evidence>
<evidence type="ECO:0000313" key="5">
    <source>
        <dbReference type="EMBL" id="KAJ8412418.1"/>
    </source>
</evidence>
<keyword evidence="2" id="KW-0812">Transmembrane</keyword>
<feature type="region of interest" description="Disordered" evidence="1">
    <location>
        <begin position="240"/>
        <end position="270"/>
    </location>
</feature>
<reference evidence="5" key="1">
    <citation type="journal article" date="2023" name="Science">
        <title>Genome structures resolve the early diversification of teleost fishes.</title>
        <authorList>
            <person name="Parey E."/>
            <person name="Louis A."/>
            <person name="Montfort J."/>
            <person name="Bouchez O."/>
            <person name="Roques C."/>
            <person name="Iampietro C."/>
            <person name="Lluch J."/>
            <person name="Castinel A."/>
            <person name="Donnadieu C."/>
            <person name="Desvignes T."/>
            <person name="Floi Bucao C."/>
            <person name="Jouanno E."/>
            <person name="Wen M."/>
            <person name="Mejri S."/>
            <person name="Dirks R."/>
            <person name="Jansen H."/>
            <person name="Henkel C."/>
            <person name="Chen W.J."/>
            <person name="Zahm M."/>
            <person name="Cabau C."/>
            <person name="Klopp C."/>
            <person name="Thompson A.W."/>
            <person name="Robinson-Rechavi M."/>
            <person name="Braasch I."/>
            <person name="Lecointre G."/>
            <person name="Bobe J."/>
            <person name="Postlethwait J.H."/>
            <person name="Berthelot C."/>
            <person name="Roest Crollius H."/>
            <person name="Guiguen Y."/>
        </authorList>
    </citation>
    <scope>NUCLEOTIDE SEQUENCE</scope>
    <source>
        <strain evidence="5">NC1722</strain>
    </source>
</reference>
<comment type="caution">
    <text evidence="5">The sequence shown here is derived from an EMBL/GenBank/DDBJ whole genome shotgun (WGS) entry which is preliminary data.</text>
</comment>
<feature type="compositionally biased region" description="Polar residues" evidence="1">
    <location>
        <begin position="253"/>
        <end position="270"/>
    </location>
</feature>
<dbReference type="SUPFAM" id="SSF48726">
    <property type="entry name" value="Immunoglobulin"/>
    <property type="match status" value="1"/>
</dbReference>
<organism evidence="5 6">
    <name type="scientific">Aldrovandia affinis</name>
    <dbReference type="NCBI Taxonomy" id="143900"/>
    <lineage>
        <taxon>Eukaryota</taxon>
        <taxon>Metazoa</taxon>
        <taxon>Chordata</taxon>
        <taxon>Craniata</taxon>
        <taxon>Vertebrata</taxon>
        <taxon>Euteleostomi</taxon>
        <taxon>Actinopterygii</taxon>
        <taxon>Neopterygii</taxon>
        <taxon>Teleostei</taxon>
        <taxon>Notacanthiformes</taxon>
        <taxon>Halosauridae</taxon>
        <taxon>Aldrovandia</taxon>
    </lineage>
</organism>
<evidence type="ECO:0000259" key="4">
    <source>
        <dbReference type="PROSITE" id="PS50835"/>
    </source>
</evidence>
<keyword evidence="3" id="KW-0732">Signal</keyword>
<gene>
    <name evidence="5" type="ORF">AAFF_G00127540</name>
</gene>
<sequence>MLPYNKYLTLWMILSCGLVCAVSVMGQSHCRRAPQPTTFLTAALNSDILLPCNFKPSLLQEAQSGDVATVWTQDTVANPNLVELKLSGQPLFWNTKGSRVMVFPHLFHEGNFSILIKMVEKSDLSLYYCELFDGVNCSMAHQEVELRLREVLTAEMWARVIVDNWYYIAAGGTAFVFLLVCCACCVRYRCVKPRQSCCGKAAIDGGTEMQRHRDWIENNYYGNYCQDGLPPEIELNKNSLSSANRKQHRGNGKENSSPIYANSFPRRQQN</sequence>
<dbReference type="InterPro" id="IPR013783">
    <property type="entry name" value="Ig-like_fold"/>
</dbReference>
<evidence type="ECO:0000313" key="6">
    <source>
        <dbReference type="Proteomes" id="UP001221898"/>
    </source>
</evidence>
<dbReference type="AlphaFoldDB" id="A0AAD7T126"/>
<feature type="transmembrane region" description="Helical" evidence="2">
    <location>
        <begin position="165"/>
        <end position="186"/>
    </location>
</feature>
<dbReference type="EMBL" id="JAINUG010000019">
    <property type="protein sequence ID" value="KAJ8412418.1"/>
    <property type="molecule type" value="Genomic_DNA"/>
</dbReference>
<protein>
    <recommendedName>
        <fullName evidence="4">Ig-like domain-containing protein</fullName>
    </recommendedName>
</protein>
<feature type="signal peptide" evidence="3">
    <location>
        <begin position="1"/>
        <end position="21"/>
    </location>
</feature>
<name>A0AAD7T126_9TELE</name>
<dbReference type="Proteomes" id="UP001221898">
    <property type="component" value="Unassembled WGS sequence"/>
</dbReference>
<feature type="chain" id="PRO_5042074365" description="Ig-like domain-containing protein" evidence="3">
    <location>
        <begin position="22"/>
        <end position="270"/>
    </location>
</feature>
<evidence type="ECO:0000256" key="2">
    <source>
        <dbReference type="SAM" id="Phobius"/>
    </source>
</evidence>
<keyword evidence="2" id="KW-0472">Membrane</keyword>
<keyword evidence="2" id="KW-1133">Transmembrane helix</keyword>
<feature type="domain" description="Ig-like" evidence="4">
    <location>
        <begin position="34"/>
        <end position="147"/>
    </location>
</feature>
<dbReference type="InterPro" id="IPR007110">
    <property type="entry name" value="Ig-like_dom"/>
</dbReference>
<dbReference type="InterPro" id="IPR036179">
    <property type="entry name" value="Ig-like_dom_sf"/>
</dbReference>
<dbReference type="Gene3D" id="2.60.40.10">
    <property type="entry name" value="Immunoglobulins"/>
    <property type="match status" value="1"/>
</dbReference>